<keyword evidence="5" id="KW-1185">Reference proteome</keyword>
<gene>
    <name evidence="4" type="primary">iolG_4</name>
    <name evidence="4" type="ORF">Pan216_43140</name>
</gene>
<dbReference type="Gene3D" id="3.30.360.10">
    <property type="entry name" value="Dihydrodipicolinate Reductase, domain 2"/>
    <property type="match status" value="1"/>
</dbReference>
<dbReference type="GO" id="GO:0000166">
    <property type="term" value="F:nucleotide binding"/>
    <property type="evidence" value="ECO:0007669"/>
    <property type="project" value="InterPro"/>
</dbReference>
<dbReference type="Proteomes" id="UP000317093">
    <property type="component" value="Chromosome"/>
</dbReference>
<feature type="domain" description="GFO/IDH/MocA-like oxidoreductase" evidence="3">
    <location>
        <begin position="162"/>
        <end position="313"/>
    </location>
</feature>
<dbReference type="Gene3D" id="3.40.50.720">
    <property type="entry name" value="NAD(P)-binding Rossmann-like Domain"/>
    <property type="match status" value="1"/>
</dbReference>
<organism evidence="4 5">
    <name type="scientific">Kolteria novifilia</name>
    <dbReference type="NCBI Taxonomy" id="2527975"/>
    <lineage>
        <taxon>Bacteria</taxon>
        <taxon>Pseudomonadati</taxon>
        <taxon>Planctomycetota</taxon>
        <taxon>Planctomycetia</taxon>
        <taxon>Kolteriales</taxon>
        <taxon>Kolteriaceae</taxon>
        <taxon>Kolteria</taxon>
    </lineage>
</organism>
<dbReference type="OrthoDB" id="9788246at2"/>
<evidence type="ECO:0000259" key="3">
    <source>
        <dbReference type="Pfam" id="PF22725"/>
    </source>
</evidence>
<dbReference type="InterPro" id="IPR055170">
    <property type="entry name" value="GFO_IDH_MocA-like_dom"/>
</dbReference>
<evidence type="ECO:0000313" key="5">
    <source>
        <dbReference type="Proteomes" id="UP000317093"/>
    </source>
</evidence>
<dbReference type="EC" id="1.1.1.18" evidence="4"/>
<dbReference type="RefSeq" id="WP_145260907.1">
    <property type="nucleotide sequence ID" value="NZ_CP036279.1"/>
</dbReference>
<dbReference type="Pfam" id="PF22725">
    <property type="entry name" value="GFO_IDH_MocA_C3"/>
    <property type="match status" value="1"/>
</dbReference>
<dbReference type="SUPFAM" id="SSF55347">
    <property type="entry name" value="Glyceraldehyde-3-phosphate dehydrogenase-like, C-terminal domain"/>
    <property type="match status" value="1"/>
</dbReference>
<dbReference type="PROSITE" id="PS51318">
    <property type="entry name" value="TAT"/>
    <property type="match status" value="1"/>
</dbReference>
<evidence type="ECO:0000313" key="4">
    <source>
        <dbReference type="EMBL" id="QDU63434.1"/>
    </source>
</evidence>
<protein>
    <submittedName>
        <fullName evidence="4">Inositol 2-dehydrogenase</fullName>
        <ecNumber evidence="4">1.1.1.18</ecNumber>
    </submittedName>
</protein>
<accession>A0A518B8X6</accession>
<evidence type="ECO:0000259" key="2">
    <source>
        <dbReference type="Pfam" id="PF01408"/>
    </source>
</evidence>
<keyword evidence="1" id="KW-0732">Signal</keyword>
<feature type="signal peptide" evidence="1">
    <location>
        <begin position="1"/>
        <end position="30"/>
    </location>
</feature>
<feature type="chain" id="PRO_5022009756" evidence="1">
    <location>
        <begin position="31"/>
        <end position="400"/>
    </location>
</feature>
<dbReference type="InterPro" id="IPR006311">
    <property type="entry name" value="TAT_signal"/>
</dbReference>
<dbReference type="PANTHER" id="PTHR43818">
    <property type="entry name" value="BCDNA.GH03377"/>
    <property type="match status" value="1"/>
</dbReference>
<dbReference type="InterPro" id="IPR000683">
    <property type="entry name" value="Gfo/Idh/MocA-like_OxRdtase_N"/>
</dbReference>
<feature type="domain" description="Gfo/Idh/MocA-like oxidoreductase N-terminal" evidence="2">
    <location>
        <begin position="35"/>
        <end position="153"/>
    </location>
</feature>
<sequence precursor="true">MPIGLPRRTFLAASTAGLATQLLGSTVAHAASDTINIGCIGLGGRGRFLMNEAMKIPALRITTLCDVMEPNLDRAKKMVEKAKTVDDYRKVLDDKEIDGVIIATPDHWHARMTVDACEAGKDVYVEKPLTHDRSEGPGLIAAQHRTGQIVQVGMQQRSMEQIQKARAIIRSGKLGKIHKAHLTWNRNRKPRLTSNLQENQVDWNQWLGPAPRQPFNAFRCQNFRWFWDFGGGILTDLMTHHMDIVNWCLDLGEPTKAVTIGGNYETKDVWQTPDTIQTLVDYPDRELQVYFEGTFANARNRSMIELMGTEGTIYMDRGRMEVFMKQDNEKTDELVLGSGTRGGDFYKDNNGALPHLENWVECMRSRSQPIAPVEAGVYAVLAPHLGNRAYLSGGEATWVS</sequence>
<dbReference type="InterPro" id="IPR050463">
    <property type="entry name" value="Gfo/Idh/MocA_oxidrdct_glycsds"/>
</dbReference>
<keyword evidence="4" id="KW-0560">Oxidoreductase</keyword>
<dbReference type="KEGG" id="knv:Pan216_43140"/>
<dbReference type="Pfam" id="PF01408">
    <property type="entry name" value="GFO_IDH_MocA"/>
    <property type="match status" value="1"/>
</dbReference>
<name>A0A518B8X6_9BACT</name>
<dbReference type="EMBL" id="CP036279">
    <property type="protein sequence ID" value="QDU63434.1"/>
    <property type="molecule type" value="Genomic_DNA"/>
</dbReference>
<dbReference type="InterPro" id="IPR036291">
    <property type="entry name" value="NAD(P)-bd_dom_sf"/>
</dbReference>
<evidence type="ECO:0000256" key="1">
    <source>
        <dbReference type="SAM" id="SignalP"/>
    </source>
</evidence>
<dbReference type="SUPFAM" id="SSF51735">
    <property type="entry name" value="NAD(P)-binding Rossmann-fold domains"/>
    <property type="match status" value="1"/>
</dbReference>
<dbReference type="GO" id="GO:0050112">
    <property type="term" value="F:inositol 2-dehydrogenase (NAD+) activity"/>
    <property type="evidence" value="ECO:0007669"/>
    <property type="project" value="UniProtKB-EC"/>
</dbReference>
<reference evidence="4 5" key="1">
    <citation type="submission" date="2019-02" db="EMBL/GenBank/DDBJ databases">
        <title>Deep-cultivation of Planctomycetes and their phenomic and genomic characterization uncovers novel biology.</title>
        <authorList>
            <person name="Wiegand S."/>
            <person name="Jogler M."/>
            <person name="Boedeker C."/>
            <person name="Pinto D."/>
            <person name="Vollmers J."/>
            <person name="Rivas-Marin E."/>
            <person name="Kohn T."/>
            <person name="Peeters S.H."/>
            <person name="Heuer A."/>
            <person name="Rast P."/>
            <person name="Oberbeckmann S."/>
            <person name="Bunk B."/>
            <person name="Jeske O."/>
            <person name="Meyerdierks A."/>
            <person name="Storesund J.E."/>
            <person name="Kallscheuer N."/>
            <person name="Luecker S."/>
            <person name="Lage O.M."/>
            <person name="Pohl T."/>
            <person name="Merkel B.J."/>
            <person name="Hornburger P."/>
            <person name="Mueller R.-W."/>
            <person name="Bruemmer F."/>
            <person name="Labrenz M."/>
            <person name="Spormann A.M."/>
            <person name="Op den Camp H."/>
            <person name="Overmann J."/>
            <person name="Amann R."/>
            <person name="Jetten M.S.M."/>
            <person name="Mascher T."/>
            <person name="Medema M.H."/>
            <person name="Devos D.P."/>
            <person name="Kaster A.-K."/>
            <person name="Ovreas L."/>
            <person name="Rohde M."/>
            <person name="Galperin M.Y."/>
            <person name="Jogler C."/>
        </authorList>
    </citation>
    <scope>NUCLEOTIDE SEQUENCE [LARGE SCALE GENOMIC DNA]</scope>
    <source>
        <strain evidence="4 5">Pan216</strain>
    </source>
</reference>
<proteinExistence type="predicted"/>
<dbReference type="PANTHER" id="PTHR43818:SF5">
    <property type="entry name" value="OXIDOREDUCTASE FAMILY PROTEIN"/>
    <property type="match status" value="1"/>
</dbReference>
<dbReference type="AlphaFoldDB" id="A0A518B8X6"/>